<evidence type="ECO:0000256" key="1">
    <source>
        <dbReference type="SAM" id="Phobius"/>
    </source>
</evidence>
<reference evidence="2" key="1">
    <citation type="submission" date="2016-12" db="EMBL/GenBank/DDBJ databases">
        <title>An insight into the sialome and mialome of the sand fly, Nyssomyia neivai.</title>
        <authorList>
            <person name="Sebastian V."/>
            <person name="Goulart T.M."/>
            <person name="Oliveira W."/>
            <person name="Calvo E."/>
            <person name="Oliveira L.F."/>
            <person name="Pinto M.C."/>
            <person name="Rosselino A.M."/>
            <person name="Ribeiro J.M."/>
        </authorList>
    </citation>
    <scope>NUCLEOTIDE SEQUENCE</scope>
</reference>
<accession>A0A1L8D6V4</accession>
<name>A0A1L8D6V4_9DIPT</name>
<evidence type="ECO:0000313" key="2">
    <source>
        <dbReference type="EMBL" id="JAV02182.1"/>
    </source>
</evidence>
<keyword evidence="1" id="KW-1133">Transmembrane helix</keyword>
<proteinExistence type="predicted"/>
<feature type="transmembrane region" description="Helical" evidence="1">
    <location>
        <begin position="47"/>
        <end position="68"/>
    </location>
</feature>
<dbReference type="AlphaFoldDB" id="A0A1L8D6V4"/>
<protein>
    <submittedName>
        <fullName evidence="2">Uncharacterized protein</fullName>
    </submittedName>
</protein>
<keyword evidence="1" id="KW-0472">Membrane</keyword>
<feature type="transmembrane region" description="Helical" evidence="1">
    <location>
        <begin position="12"/>
        <end position="35"/>
    </location>
</feature>
<organism evidence="2">
    <name type="scientific">Nyssomyia neivai</name>
    <dbReference type="NCBI Taxonomy" id="330878"/>
    <lineage>
        <taxon>Eukaryota</taxon>
        <taxon>Metazoa</taxon>
        <taxon>Ecdysozoa</taxon>
        <taxon>Arthropoda</taxon>
        <taxon>Hexapoda</taxon>
        <taxon>Insecta</taxon>
        <taxon>Pterygota</taxon>
        <taxon>Neoptera</taxon>
        <taxon>Endopterygota</taxon>
        <taxon>Diptera</taxon>
        <taxon>Nematocera</taxon>
        <taxon>Psychodoidea</taxon>
        <taxon>Psychodidae</taxon>
        <taxon>Nyssomyia</taxon>
    </lineage>
</organism>
<dbReference type="EMBL" id="GFDF01011902">
    <property type="protein sequence ID" value="JAV02182.1"/>
    <property type="molecule type" value="Transcribed_RNA"/>
</dbReference>
<keyword evidence="1" id="KW-0812">Transmembrane</keyword>
<sequence length="159" mass="18332">MCTILLLFSTFLHAFLLMCLDFLLHLYFLITALLVEQLRFDATQHLGLFRALLWLTCLPLALPLLIVQTSPMELGMTFHILILRHLVLRGLSVKEEKHLIYYLIVKLSGRLNDIKLGVLSGRPTLSHELRQPFKSRDSVVKYFTLSTYPPNIQGKVRQS</sequence>